<reference evidence="2" key="2">
    <citation type="submission" date="2025-09" db="UniProtKB">
        <authorList>
            <consortium name="Ensembl"/>
        </authorList>
    </citation>
    <scope>IDENTIFICATION</scope>
</reference>
<feature type="transmembrane region" description="Helical" evidence="1">
    <location>
        <begin position="33"/>
        <end position="53"/>
    </location>
</feature>
<sequence>MMPWRRHSVGLVFSCVFVVSFFTNKFVLSVLNFTFPTLFQGWQTLIGAILLLLSGRLGMVEMSRITRSAALSWLPGALLFVGNIYAGSRALARLDIPLFFTLQNSSHVVSLLILKVIHRERVQRLKLFRLGDTSQRWKYGGLKQRSKQGLQCGSLIGQHSHQSWCLITFYI</sequence>
<feature type="transmembrane region" description="Helical" evidence="1">
    <location>
        <begin position="65"/>
        <end position="86"/>
    </location>
</feature>
<keyword evidence="1" id="KW-0812">Transmembrane</keyword>
<dbReference type="Proteomes" id="UP000261660">
    <property type="component" value="Unplaced"/>
</dbReference>
<protein>
    <submittedName>
        <fullName evidence="2">Transmembrane protein 241</fullName>
    </submittedName>
</protein>
<dbReference type="AlphaFoldDB" id="A0A3Q3GTT0"/>
<keyword evidence="3" id="KW-1185">Reference proteome</keyword>
<evidence type="ECO:0000313" key="3">
    <source>
        <dbReference type="Proteomes" id="UP000261660"/>
    </source>
</evidence>
<dbReference type="GeneTree" id="ENSGT00510000048348"/>
<evidence type="ECO:0000256" key="1">
    <source>
        <dbReference type="SAM" id="Phobius"/>
    </source>
</evidence>
<organism evidence="2 3">
    <name type="scientific">Labrus bergylta</name>
    <name type="common">ballan wrasse</name>
    <dbReference type="NCBI Taxonomy" id="56723"/>
    <lineage>
        <taxon>Eukaryota</taxon>
        <taxon>Metazoa</taxon>
        <taxon>Chordata</taxon>
        <taxon>Craniata</taxon>
        <taxon>Vertebrata</taxon>
        <taxon>Euteleostomi</taxon>
        <taxon>Actinopterygii</taxon>
        <taxon>Neopterygii</taxon>
        <taxon>Teleostei</taxon>
        <taxon>Neoteleostei</taxon>
        <taxon>Acanthomorphata</taxon>
        <taxon>Eupercaria</taxon>
        <taxon>Labriformes</taxon>
        <taxon>Labridae</taxon>
        <taxon>Labrus</taxon>
    </lineage>
</organism>
<keyword evidence="1" id="KW-0472">Membrane</keyword>
<dbReference type="Ensembl" id="ENSLBET00000039324.1">
    <property type="protein sequence ID" value="ENSLBEP00000037762.1"/>
    <property type="gene ID" value="ENSLBEG00000028177.1"/>
</dbReference>
<keyword evidence="1" id="KW-1133">Transmembrane helix</keyword>
<evidence type="ECO:0000313" key="2">
    <source>
        <dbReference type="Ensembl" id="ENSLBEP00000037762.1"/>
    </source>
</evidence>
<accession>A0A3Q3GTT0</accession>
<name>A0A3Q3GTT0_9LABR</name>
<proteinExistence type="predicted"/>
<reference evidence="2" key="1">
    <citation type="submission" date="2025-08" db="UniProtKB">
        <authorList>
            <consortium name="Ensembl"/>
        </authorList>
    </citation>
    <scope>IDENTIFICATION</scope>
</reference>